<accession>A0A8S3XA77</accession>
<gene>
    <name evidence="2" type="ORF">PAPOLLO_LOCUS15747</name>
</gene>
<evidence type="ECO:0000256" key="1">
    <source>
        <dbReference type="SAM" id="MobiDB-lite"/>
    </source>
</evidence>
<feature type="region of interest" description="Disordered" evidence="1">
    <location>
        <begin position="54"/>
        <end position="79"/>
    </location>
</feature>
<protein>
    <submittedName>
        <fullName evidence="2">(apollo) hypothetical protein</fullName>
    </submittedName>
</protein>
<evidence type="ECO:0000313" key="3">
    <source>
        <dbReference type="Proteomes" id="UP000691718"/>
    </source>
</evidence>
<keyword evidence="3" id="KW-1185">Reference proteome</keyword>
<reference evidence="2" key="1">
    <citation type="submission" date="2021-04" db="EMBL/GenBank/DDBJ databases">
        <authorList>
            <person name="Tunstrom K."/>
        </authorList>
    </citation>
    <scope>NUCLEOTIDE SEQUENCE</scope>
</reference>
<dbReference type="AlphaFoldDB" id="A0A8S3XA77"/>
<dbReference type="Proteomes" id="UP000691718">
    <property type="component" value="Unassembled WGS sequence"/>
</dbReference>
<proteinExistence type="predicted"/>
<sequence>MCHELQKKLEELRARNWIEETPVIQKKRVPKTAKNNRKPAATSRLRDLIAAARKAKKNEDPPTVPGEEDPTAAAQKNLL</sequence>
<comment type="caution">
    <text evidence="2">The sequence shown here is derived from an EMBL/GenBank/DDBJ whole genome shotgun (WGS) entry which is preliminary data.</text>
</comment>
<evidence type="ECO:0000313" key="2">
    <source>
        <dbReference type="EMBL" id="CAG5012190.1"/>
    </source>
</evidence>
<dbReference type="OrthoDB" id="10023951at2759"/>
<dbReference type="EMBL" id="CAJQZP010001037">
    <property type="protein sequence ID" value="CAG5012190.1"/>
    <property type="molecule type" value="Genomic_DNA"/>
</dbReference>
<name>A0A8S3XA77_PARAO</name>
<organism evidence="2 3">
    <name type="scientific">Parnassius apollo</name>
    <name type="common">Apollo butterfly</name>
    <name type="synonym">Papilio apollo</name>
    <dbReference type="NCBI Taxonomy" id="110799"/>
    <lineage>
        <taxon>Eukaryota</taxon>
        <taxon>Metazoa</taxon>
        <taxon>Ecdysozoa</taxon>
        <taxon>Arthropoda</taxon>
        <taxon>Hexapoda</taxon>
        <taxon>Insecta</taxon>
        <taxon>Pterygota</taxon>
        <taxon>Neoptera</taxon>
        <taxon>Endopterygota</taxon>
        <taxon>Lepidoptera</taxon>
        <taxon>Glossata</taxon>
        <taxon>Ditrysia</taxon>
        <taxon>Papilionoidea</taxon>
        <taxon>Papilionidae</taxon>
        <taxon>Parnassiinae</taxon>
        <taxon>Parnassini</taxon>
        <taxon>Parnassius</taxon>
        <taxon>Parnassius</taxon>
    </lineage>
</organism>